<dbReference type="GO" id="GO:0043565">
    <property type="term" value="F:sequence-specific DNA binding"/>
    <property type="evidence" value="ECO:0007669"/>
    <property type="project" value="InterPro"/>
</dbReference>
<proteinExistence type="predicted"/>
<dbReference type="GO" id="GO:0006313">
    <property type="term" value="P:DNA transposition"/>
    <property type="evidence" value="ECO:0007669"/>
    <property type="project" value="InterPro"/>
</dbReference>
<evidence type="ECO:0000313" key="2">
    <source>
        <dbReference type="EMBL" id="VAX27976.1"/>
    </source>
</evidence>
<gene>
    <name evidence="2" type="ORF">MNBD_NITROSPIRAE03-882</name>
</gene>
<dbReference type="InterPro" id="IPR036515">
    <property type="entry name" value="Transposase_17_sf"/>
</dbReference>
<evidence type="ECO:0008006" key="3">
    <source>
        <dbReference type="Google" id="ProtNLM"/>
    </source>
</evidence>
<dbReference type="PANTHER" id="PTHR34322">
    <property type="entry name" value="TRANSPOSASE, Y1_TNP DOMAIN-CONTAINING"/>
    <property type="match status" value="1"/>
</dbReference>
<dbReference type="SUPFAM" id="SSF143422">
    <property type="entry name" value="Transposase IS200-like"/>
    <property type="match status" value="1"/>
</dbReference>
<sequence>LLISTPEGELTKAMHFIGSSYGSYLRRYRGLTGHVFAGRYKSLCVEKDSYLLELSRYIHLNPVRAGIVKSPERYPWSSYRYYIGKKTTPDWLSTEWLMDKCGKRLKTRQRKYREYVEAGIKSQAEYPVEKIVGQAILGSKEFVKKVLKGLKKTRKLKDVTAKKAFEGKIELDELYQEVCEYYGIKDLRKSEKARGSDERRAQEMFVYLAKEHTSALNREIAARVGDISTSAVSHQYKRTGRKMQGNQKSARQWRKEVKELASRFKG</sequence>
<protein>
    <recommendedName>
        <fullName evidence="3">Chromosomal replication initiator DnaA C-terminal domain-containing protein</fullName>
    </recommendedName>
</protein>
<accession>A0A3B1CBX1</accession>
<dbReference type="AlphaFoldDB" id="A0A3B1CBX1"/>
<dbReference type="PANTHER" id="PTHR34322:SF2">
    <property type="entry name" value="TRANSPOSASE IS200-LIKE DOMAIN-CONTAINING PROTEIN"/>
    <property type="match status" value="1"/>
</dbReference>
<reference evidence="2" key="1">
    <citation type="submission" date="2018-06" db="EMBL/GenBank/DDBJ databases">
        <authorList>
            <person name="Zhirakovskaya E."/>
        </authorList>
    </citation>
    <scope>NUCLEOTIDE SEQUENCE</scope>
</reference>
<dbReference type="Gene3D" id="3.30.70.1290">
    <property type="entry name" value="Transposase IS200-like"/>
    <property type="match status" value="1"/>
</dbReference>
<name>A0A3B1CBX1_9ZZZZ</name>
<organism evidence="2">
    <name type="scientific">hydrothermal vent metagenome</name>
    <dbReference type="NCBI Taxonomy" id="652676"/>
    <lineage>
        <taxon>unclassified sequences</taxon>
        <taxon>metagenomes</taxon>
        <taxon>ecological metagenomes</taxon>
    </lineage>
</organism>
<feature type="region of interest" description="Disordered" evidence="1">
    <location>
        <begin position="233"/>
        <end position="252"/>
    </location>
</feature>
<evidence type="ECO:0000256" key="1">
    <source>
        <dbReference type="SAM" id="MobiDB-lite"/>
    </source>
</evidence>
<dbReference type="InterPro" id="IPR010921">
    <property type="entry name" value="Trp_repressor/repl_initiator"/>
</dbReference>
<dbReference type="EMBL" id="UOGI01000011">
    <property type="protein sequence ID" value="VAX27976.1"/>
    <property type="molecule type" value="Genomic_DNA"/>
</dbReference>
<dbReference type="SUPFAM" id="SSF48295">
    <property type="entry name" value="TrpR-like"/>
    <property type="match status" value="1"/>
</dbReference>
<dbReference type="GO" id="GO:0004803">
    <property type="term" value="F:transposase activity"/>
    <property type="evidence" value="ECO:0007669"/>
    <property type="project" value="InterPro"/>
</dbReference>
<feature type="non-terminal residue" evidence="2">
    <location>
        <position position="1"/>
    </location>
</feature>
<dbReference type="Gene3D" id="1.10.1750.10">
    <property type="match status" value="1"/>
</dbReference>